<evidence type="ECO:0000259" key="4">
    <source>
        <dbReference type="PROSITE" id="PS51118"/>
    </source>
</evidence>
<dbReference type="GO" id="GO:0003677">
    <property type="term" value="F:DNA binding"/>
    <property type="evidence" value="ECO:0007669"/>
    <property type="project" value="UniProtKB-KW"/>
</dbReference>
<evidence type="ECO:0000256" key="1">
    <source>
        <dbReference type="ARBA" id="ARBA00023015"/>
    </source>
</evidence>
<dbReference type="Pfam" id="PF01638">
    <property type="entry name" value="HxlR"/>
    <property type="match status" value="1"/>
</dbReference>
<proteinExistence type="predicted"/>
<feature type="domain" description="HTH hxlR-type" evidence="4">
    <location>
        <begin position="48"/>
        <end position="146"/>
    </location>
</feature>
<sequence length="149" mass="16126">MVEGRSQSAPVRTFLSLASIRTANGATETARNREGRVRGKVRVALETCPAEVVVAVLGGTWKITVVKSMIDGPIRFGQLQRAVPGVNRKTLTRQLAELEADGVVQRTDHGESPPRVDYRLTGLGSALIPVIAEMERWGGTYAESRDDLG</sequence>
<accession>A0A7T2WQF2</accession>
<keyword evidence="3" id="KW-0804">Transcription</keyword>
<evidence type="ECO:0000256" key="2">
    <source>
        <dbReference type="ARBA" id="ARBA00023125"/>
    </source>
</evidence>
<name>A0A7T2WQF2_9MICO</name>
<dbReference type="InterPro" id="IPR002577">
    <property type="entry name" value="HTH_HxlR"/>
</dbReference>
<dbReference type="KEGG" id="bcau:I6G59_01820"/>
<evidence type="ECO:0000313" key="6">
    <source>
        <dbReference type="Proteomes" id="UP000594979"/>
    </source>
</evidence>
<dbReference type="PROSITE" id="PS51118">
    <property type="entry name" value="HTH_HXLR"/>
    <property type="match status" value="1"/>
</dbReference>
<keyword evidence="2" id="KW-0238">DNA-binding</keyword>
<dbReference type="PANTHER" id="PTHR33204">
    <property type="entry name" value="TRANSCRIPTIONAL REGULATOR, MARR FAMILY"/>
    <property type="match status" value="1"/>
</dbReference>
<evidence type="ECO:0000256" key="3">
    <source>
        <dbReference type="ARBA" id="ARBA00023163"/>
    </source>
</evidence>
<protein>
    <submittedName>
        <fullName evidence="5">Helix-turn-helix transcriptional regulator</fullName>
    </submittedName>
</protein>
<reference evidence="5 6" key="1">
    <citation type="submission" date="2020-12" db="EMBL/GenBank/DDBJ databases">
        <title>FDA dAtabase for Regulatory Grade micrObial Sequences (FDA-ARGOS): Supporting development and validation of Infectious Disease Dx tests.</title>
        <authorList>
            <person name="Sproer C."/>
            <person name="Gronow S."/>
            <person name="Severitt S."/>
            <person name="Schroder I."/>
            <person name="Tallon L."/>
            <person name="Sadzewicz L."/>
            <person name="Zhao X."/>
            <person name="Boylan J."/>
            <person name="Ott S."/>
            <person name="Bowen H."/>
            <person name="Vavikolanu K."/>
            <person name="Mehta A."/>
            <person name="Aluvathingal J."/>
            <person name="Nadendla S."/>
            <person name="Lowell S."/>
            <person name="Myers T."/>
            <person name="Yan Y."/>
            <person name="Sichtig H."/>
        </authorList>
    </citation>
    <scope>NUCLEOTIDE SEQUENCE [LARGE SCALE GENOMIC DNA]</scope>
    <source>
        <strain evidence="5 6">FDAARGOS_902</strain>
    </source>
</reference>
<dbReference type="Gene3D" id="1.10.10.10">
    <property type="entry name" value="Winged helix-like DNA-binding domain superfamily/Winged helix DNA-binding domain"/>
    <property type="match status" value="1"/>
</dbReference>
<dbReference type="Proteomes" id="UP000594979">
    <property type="component" value="Chromosome"/>
</dbReference>
<keyword evidence="1" id="KW-0805">Transcription regulation</keyword>
<dbReference type="AlphaFoldDB" id="A0A7T2WQF2"/>
<gene>
    <name evidence="5" type="ORF">I6G59_01820</name>
</gene>
<dbReference type="EMBL" id="CP065682">
    <property type="protein sequence ID" value="QPS34100.1"/>
    <property type="molecule type" value="Genomic_DNA"/>
</dbReference>
<dbReference type="InterPro" id="IPR036390">
    <property type="entry name" value="WH_DNA-bd_sf"/>
</dbReference>
<organism evidence="5 6">
    <name type="scientific">Brevibacterium casei</name>
    <dbReference type="NCBI Taxonomy" id="33889"/>
    <lineage>
        <taxon>Bacteria</taxon>
        <taxon>Bacillati</taxon>
        <taxon>Actinomycetota</taxon>
        <taxon>Actinomycetes</taxon>
        <taxon>Micrococcales</taxon>
        <taxon>Brevibacteriaceae</taxon>
        <taxon>Brevibacterium</taxon>
    </lineage>
</organism>
<evidence type="ECO:0000313" key="5">
    <source>
        <dbReference type="EMBL" id="QPS34100.1"/>
    </source>
</evidence>
<dbReference type="SUPFAM" id="SSF46785">
    <property type="entry name" value="Winged helix' DNA-binding domain"/>
    <property type="match status" value="1"/>
</dbReference>
<dbReference type="InterPro" id="IPR036388">
    <property type="entry name" value="WH-like_DNA-bd_sf"/>
</dbReference>